<reference evidence="1" key="1">
    <citation type="journal article" date="2021" name="Proc. Natl. Acad. Sci. U.S.A.">
        <title>A Catalog of Tens of Thousands of Viruses from Human Metagenomes Reveals Hidden Associations with Chronic Diseases.</title>
        <authorList>
            <person name="Tisza M.J."/>
            <person name="Buck C.B."/>
        </authorList>
    </citation>
    <scope>NUCLEOTIDE SEQUENCE</scope>
    <source>
        <strain evidence="1">CtsUY14</strain>
    </source>
</reference>
<evidence type="ECO:0000313" key="1">
    <source>
        <dbReference type="EMBL" id="DAE02489.1"/>
    </source>
</evidence>
<name>A0A8S5P7S3_9CAUD</name>
<proteinExistence type="predicted"/>
<dbReference type="EMBL" id="BK015346">
    <property type="protein sequence ID" value="DAE02489.1"/>
    <property type="molecule type" value="Genomic_DNA"/>
</dbReference>
<accession>A0A8S5P7S3</accession>
<organism evidence="1">
    <name type="scientific">Siphoviridae sp. ctsUY14</name>
    <dbReference type="NCBI Taxonomy" id="2825693"/>
    <lineage>
        <taxon>Viruses</taxon>
        <taxon>Duplodnaviria</taxon>
        <taxon>Heunggongvirae</taxon>
        <taxon>Uroviricota</taxon>
        <taxon>Caudoviricetes</taxon>
    </lineage>
</organism>
<protein>
    <submittedName>
        <fullName evidence="1">Uncharacterized protein</fullName>
    </submittedName>
</protein>
<sequence>MIIMTKEQYFLSKAYLVNDKIKRKYVNLKNINYLEISYKDDIRNKLLSFLETVTTAGCQ</sequence>